<dbReference type="FunFam" id="3.40.50.720:FF:000149">
    <property type="entry name" value="15-hydroxyprostaglandin dehydrogenase [NAD(+)]"/>
    <property type="match status" value="1"/>
</dbReference>
<comment type="similarity">
    <text evidence="1 3">Belongs to the short-chain dehydrogenases/reductases (SDR) family.</text>
</comment>
<dbReference type="Pfam" id="PF00106">
    <property type="entry name" value="adh_short"/>
    <property type="match status" value="1"/>
</dbReference>
<dbReference type="InterPro" id="IPR036291">
    <property type="entry name" value="NAD(P)-bd_dom_sf"/>
</dbReference>
<dbReference type="PROSITE" id="PS00061">
    <property type="entry name" value="ADH_SHORT"/>
    <property type="match status" value="1"/>
</dbReference>
<sequence length="260" mass="28581">MNFVRDRVALVTGGASGIGLAVTRKLLENGIKGISIVDVSEESAKKILAVLQEQYGQRVIFIKADVTLEDELKNAFETTIFHFKNLDIVFNNAGIANEIEWEKTVAVNLTAVMRGTYLALNTYLPKYKSGTEGLIVNTASILGLEVVQNAPAYCATKHGVVGLGKALGDENIYLKNQIRIVTVCPGLVDTSLLASLRTENEAALKQELNELSKVISSVDYVANSIFQIINEGKHGTVWVVEEEKTPYEVHFPKRLEMKKV</sequence>
<evidence type="ECO:0000256" key="2">
    <source>
        <dbReference type="ARBA" id="ARBA00023002"/>
    </source>
</evidence>
<dbReference type="SUPFAM" id="SSF51735">
    <property type="entry name" value="NAD(P)-binding Rossmann-fold domains"/>
    <property type="match status" value="1"/>
</dbReference>
<keyword evidence="2" id="KW-0560">Oxidoreductase</keyword>
<dbReference type="PANTHER" id="PTHR44229">
    <property type="entry name" value="15-HYDROXYPROSTAGLANDIN DEHYDROGENASE [NAD(+)]"/>
    <property type="match status" value="1"/>
</dbReference>
<dbReference type="PRINTS" id="PR00081">
    <property type="entry name" value="GDHRDH"/>
</dbReference>
<reference evidence="4" key="1">
    <citation type="submission" date="2016-06" db="EMBL/GenBank/DDBJ databases">
        <title>Using iTRAQ to explore the transmission of environmental signals during the initiation of diapause preparation in the beetle Colaphellus bowringi.</title>
        <authorList>
            <person name="Tan Q.Q."/>
            <person name="Liu W."/>
            <person name="Wang X.P."/>
        </authorList>
    </citation>
    <scope>NUCLEOTIDE SEQUENCE</scope>
</reference>
<name>A0A1B2M4Z7_9CUCU</name>
<dbReference type="GO" id="GO:0005737">
    <property type="term" value="C:cytoplasm"/>
    <property type="evidence" value="ECO:0007669"/>
    <property type="project" value="TreeGrafter"/>
</dbReference>
<dbReference type="GO" id="GO:0016616">
    <property type="term" value="F:oxidoreductase activity, acting on the CH-OH group of donors, NAD or NADP as acceptor"/>
    <property type="evidence" value="ECO:0007669"/>
    <property type="project" value="TreeGrafter"/>
</dbReference>
<dbReference type="PANTHER" id="PTHR44229:SF8">
    <property type="entry name" value="ALCOHOL DEHYDROGENASE-RELATED"/>
    <property type="match status" value="1"/>
</dbReference>
<evidence type="ECO:0000313" key="4">
    <source>
        <dbReference type="EMBL" id="AOA60280.1"/>
    </source>
</evidence>
<dbReference type="EMBL" id="KX467784">
    <property type="protein sequence ID" value="AOA60280.1"/>
    <property type="molecule type" value="mRNA"/>
</dbReference>
<evidence type="ECO:0000256" key="1">
    <source>
        <dbReference type="ARBA" id="ARBA00006484"/>
    </source>
</evidence>
<dbReference type="InterPro" id="IPR020904">
    <property type="entry name" value="Sc_DH/Rdtase_CS"/>
</dbReference>
<feature type="non-terminal residue" evidence="4">
    <location>
        <position position="260"/>
    </location>
</feature>
<organism evidence="4">
    <name type="scientific">Colaphellus bowringi</name>
    <dbReference type="NCBI Taxonomy" id="561076"/>
    <lineage>
        <taxon>Eukaryota</taxon>
        <taxon>Metazoa</taxon>
        <taxon>Ecdysozoa</taxon>
        <taxon>Arthropoda</taxon>
        <taxon>Hexapoda</taxon>
        <taxon>Insecta</taxon>
        <taxon>Pterygota</taxon>
        <taxon>Neoptera</taxon>
        <taxon>Endopterygota</taxon>
        <taxon>Coleoptera</taxon>
        <taxon>Polyphaga</taxon>
        <taxon>Cucujiformia</taxon>
        <taxon>Chrysomeloidea</taxon>
        <taxon>Chrysomelidae</taxon>
        <taxon>Chrysomelinae</taxon>
        <taxon>Chrysomelini</taxon>
        <taxon>Colaphellus</taxon>
    </lineage>
</organism>
<accession>A0A1B2M4Z7</accession>
<proteinExistence type="evidence at transcript level"/>
<dbReference type="PRINTS" id="PR00080">
    <property type="entry name" value="SDRFAMILY"/>
</dbReference>
<dbReference type="AlphaFoldDB" id="A0A1B2M4Z7"/>
<protein>
    <submittedName>
        <fullName evidence="4">Alcohol dehydrogenase</fullName>
    </submittedName>
</protein>
<dbReference type="Gene3D" id="3.40.50.720">
    <property type="entry name" value="NAD(P)-binding Rossmann-like Domain"/>
    <property type="match status" value="1"/>
</dbReference>
<dbReference type="InterPro" id="IPR002347">
    <property type="entry name" value="SDR_fam"/>
</dbReference>
<evidence type="ECO:0000256" key="3">
    <source>
        <dbReference type="RuleBase" id="RU000363"/>
    </source>
</evidence>